<evidence type="ECO:0000313" key="18">
    <source>
        <dbReference type="EMBL" id="WNK21577.1"/>
    </source>
</evidence>
<dbReference type="PANTHER" id="PTHR34848">
    <property type="match status" value="1"/>
</dbReference>
<proteinExistence type="inferred from homology"/>
<evidence type="ECO:0000256" key="1">
    <source>
        <dbReference type="ARBA" id="ARBA00000312"/>
    </source>
</evidence>
<dbReference type="InterPro" id="IPR003203">
    <property type="entry name" value="CobU/CobP"/>
</dbReference>
<name>A0ABY9Z3G6_9GAMM</name>
<protein>
    <recommendedName>
        <fullName evidence="16">Adenosylcobinamide kinase</fullName>
        <ecNumber evidence="8">2.7.1.156</ecNumber>
        <ecNumber evidence="9">2.7.7.62</ecNumber>
    </recommendedName>
    <alternativeName>
        <fullName evidence="17">Adenosylcobinamide-phosphate guanylyltransferase</fullName>
    </alternativeName>
</protein>
<evidence type="ECO:0000256" key="3">
    <source>
        <dbReference type="ARBA" id="ARBA00001522"/>
    </source>
</evidence>
<reference evidence="18 19" key="1">
    <citation type="submission" date="2023-03" db="EMBL/GenBank/DDBJ databases">
        <title>Halomonas sp. nov., isolated from Korean tranditional fermented seafood 'Jeotgal'.</title>
        <authorList>
            <person name="Kim B."/>
            <person name="Shin N.-R."/>
        </authorList>
    </citation>
    <scope>NUCLEOTIDE SEQUENCE [LARGE SCALE GENOMIC DNA]</scope>
    <source>
        <strain evidence="18 19">SG2L-4</strain>
    </source>
</reference>
<dbReference type="Gene3D" id="3.40.50.300">
    <property type="entry name" value="P-loop containing nucleotide triphosphate hydrolases"/>
    <property type="match status" value="1"/>
</dbReference>
<evidence type="ECO:0000256" key="12">
    <source>
        <dbReference type="ARBA" id="ARBA00022741"/>
    </source>
</evidence>
<dbReference type="SUPFAM" id="SSF52540">
    <property type="entry name" value="P-loop containing nucleoside triphosphate hydrolases"/>
    <property type="match status" value="1"/>
</dbReference>
<evidence type="ECO:0000256" key="14">
    <source>
        <dbReference type="ARBA" id="ARBA00022840"/>
    </source>
</evidence>
<evidence type="ECO:0000256" key="16">
    <source>
        <dbReference type="ARBA" id="ARBA00029570"/>
    </source>
</evidence>
<dbReference type="InterPro" id="IPR027417">
    <property type="entry name" value="P-loop_NTPase"/>
</dbReference>
<dbReference type="RefSeq" id="WP_311885771.1">
    <property type="nucleotide sequence ID" value="NZ_CP119391.1"/>
</dbReference>
<evidence type="ECO:0000256" key="2">
    <source>
        <dbReference type="ARBA" id="ARBA00000711"/>
    </source>
</evidence>
<comment type="pathway">
    <text evidence="5">Cofactor biosynthesis; adenosylcobalamin biosynthesis; adenosylcobalamin from cob(II)yrinate a,c-diamide: step 6/7.</text>
</comment>
<comment type="function">
    <text evidence="4">Catalyzes ATP-dependent phosphorylation of adenosylcobinamide and addition of GMP to adenosylcobinamide phosphate.</text>
</comment>
<dbReference type="Pfam" id="PF02283">
    <property type="entry name" value="CobU"/>
    <property type="match status" value="1"/>
</dbReference>
<comment type="catalytic activity">
    <reaction evidence="2">
        <text>adenosylcob(III)inamide phosphate + GTP + H(+) = adenosylcob(III)inamide-GDP + diphosphate</text>
        <dbReference type="Rhea" id="RHEA:22712"/>
        <dbReference type="ChEBI" id="CHEBI:15378"/>
        <dbReference type="ChEBI" id="CHEBI:33019"/>
        <dbReference type="ChEBI" id="CHEBI:37565"/>
        <dbReference type="ChEBI" id="CHEBI:58502"/>
        <dbReference type="ChEBI" id="CHEBI:60487"/>
        <dbReference type="EC" id="2.7.7.62"/>
    </reaction>
</comment>
<keyword evidence="11" id="KW-0808">Transferase</keyword>
<dbReference type="EC" id="2.7.7.62" evidence="9"/>
<evidence type="ECO:0000256" key="13">
    <source>
        <dbReference type="ARBA" id="ARBA00022777"/>
    </source>
</evidence>
<keyword evidence="10" id="KW-0169">Cobalamin biosynthesis</keyword>
<dbReference type="PANTHER" id="PTHR34848:SF1">
    <property type="entry name" value="BIFUNCTIONAL ADENOSYLCOBALAMIN BIOSYNTHESIS PROTEIN COBU"/>
    <property type="match status" value="1"/>
</dbReference>
<keyword evidence="19" id="KW-1185">Reference proteome</keyword>
<gene>
    <name evidence="18" type="ORF">P1P91_09790</name>
</gene>
<accession>A0ABY9Z3G6</accession>
<keyword evidence="15" id="KW-0342">GTP-binding</keyword>
<evidence type="ECO:0000256" key="11">
    <source>
        <dbReference type="ARBA" id="ARBA00022679"/>
    </source>
</evidence>
<evidence type="ECO:0000256" key="5">
    <source>
        <dbReference type="ARBA" id="ARBA00004692"/>
    </source>
</evidence>
<evidence type="ECO:0000313" key="19">
    <source>
        <dbReference type="Proteomes" id="UP001301869"/>
    </source>
</evidence>
<dbReference type="EC" id="2.7.1.156" evidence="8"/>
<organism evidence="18 19">
    <name type="scientific">Halomonas piscis</name>
    <dbReference type="NCBI Taxonomy" id="3031727"/>
    <lineage>
        <taxon>Bacteria</taxon>
        <taxon>Pseudomonadati</taxon>
        <taxon>Pseudomonadota</taxon>
        <taxon>Gammaproteobacteria</taxon>
        <taxon>Oceanospirillales</taxon>
        <taxon>Halomonadaceae</taxon>
        <taxon>Halomonas</taxon>
    </lineage>
</organism>
<evidence type="ECO:0000256" key="15">
    <source>
        <dbReference type="ARBA" id="ARBA00023134"/>
    </source>
</evidence>
<comment type="similarity">
    <text evidence="7">Belongs to the CobU/CobP family.</text>
</comment>
<dbReference type="GO" id="GO:0016779">
    <property type="term" value="F:nucleotidyltransferase activity"/>
    <property type="evidence" value="ECO:0007669"/>
    <property type="project" value="UniProtKB-KW"/>
</dbReference>
<keyword evidence="13 18" id="KW-0418">Kinase</keyword>
<evidence type="ECO:0000256" key="4">
    <source>
        <dbReference type="ARBA" id="ARBA00003889"/>
    </source>
</evidence>
<keyword evidence="12" id="KW-0547">Nucleotide-binding</keyword>
<keyword evidence="14" id="KW-0067">ATP-binding</keyword>
<comment type="catalytic activity">
    <reaction evidence="1">
        <text>adenosylcob(III)inamide + ATP = adenosylcob(III)inamide phosphate + ADP + H(+)</text>
        <dbReference type="Rhea" id="RHEA:15769"/>
        <dbReference type="ChEBI" id="CHEBI:2480"/>
        <dbReference type="ChEBI" id="CHEBI:15378"/>
        <dbReference type="ChEBI" id="CHEBI:30616"/>
        <dbReference type="ChEBI" id="CHEBI:58502"/>
        <dbReference type="ChEBI" id="CHEBI:456216"/>
        <dbReference type="EC" id="2.7.1.156"/>
    </reaction>
</comment>
<evidence type="ECO:0000256" key="9">
    <source>
        <dbReference type="ARBA" id="ARBA00012523"/>
    </source>
</evidence>
<evidence type="ECO:0000256" key="6">
    <source>
        <dbReference type="ARBA" id="ARBA00005159"/>
    </source>
</evidence>
<evidence type="ECO:0000256" key="8">
    <source>
        <dbReference type="ARBA" id="ARBA00012016"/>
    </source>
</evidence>
<evidence type="ECO:0000256" key="17">
    <source>
        <dbReference type="ARBA" id="ARBA00030571"/>
    </source>
</evidence>
<dbReference type="GO" id="GO:0016301">
    <property type="term" value="F:kinase activity"/>
    <property type="evidence" value="ECO:0007669"/>
    <property type="project" value="UniProtKB-KW"/>
</dbReference>
<comment type="catalytic activity">
    <reaction evidence="3">
        <text>adenosylcob(III)inamide + GTP = adenosylcob(III)inamide phosphate + GDP + H(+)</text>
        <dbReference type="Rhea" id="RHEA:15765"/>
        <dbReference type="ChEBI" id="CHEBI:2480"/>
        <dbReference type="ChEBI" id="CHEBI:15378"/>
        <dbReference type="ChEBI" id="CHEBI:37565"/>
        <dbReference type="ChEBI" id="CHEBI:58189"/>
        <dbReference type="ChEBI" id="CHEBI:58502"/>
        <dbReference type="EC" id="2.7.1.156"/>
    </reaction>
</comment>
<evidence type="ECO:0000256" key="10">
    <source>
        <dbReference type="ARBA" id="ARBA00022573"/>
    </source>
</evidence>
<comment type="pathway">
    <text evidence="6">Cofactor biosynthesis; adenosylcobalamin biosynthesis; adenosylcobalamin from cob(II)yrinate a,c-diamide: step 5/7.</text>
</comment>
<keyword evidence="18" id="KW-0548">Nucleotidyltransferase</keyword>
<dbReference type="Proteomes" id="UP001301869">
    <property type="component" value="Chromosome"/>
</dbReference>
<dbReference type="EMBL" id="CP119391">
    <property type="protein sequence ID" value="WNK21577.1"/>
    <property type="molecule type" value="Genomic_DNA"/>
</dbReference>
<evidence type="ECO:0000256" key="7">
    <source>
        <dbReference type="ARBA" id="ARBA00007490"/>
    </source>
</evidence>
<sequence>MQLFLGGARAGKRDAVAERWPDADWQALTPGDTLAGRMEPAGPDATDAPTVLCGVLPWLEALLARSADDDALRRQWQAALETLDTRLGAATLIIIGHEIGCGMVPMARAERRLRDMNGWFNQDVAARAERVWRVRHGLVMAL</sequence>